<accession>A0AAD3CHJ6</accession>
<feature type="region of interest" description="Disordered" evidence="1">
    <location>
        <begin position="384"/>
        <end position="405"/>
    </location>
</feature>
<evidence type="ECO:0000313" key="4">
    <source>
        <dbReference type="Proteomes" id="UP001054902"/>
    </source>
</evidence>
<comment type="caution">
    <text evidence="3">The sequence shown here is derived from an EMBL/GenBank/DDBJ whole genome shotgun (WGS) entry which is preliminary data.</text>
</comment>
<dbReference type="EMBL" id="BLLK01000022">
    <property type="protein sequence ID" value="GFH46242.1"/>
    <property type="molecule type" value="Genomic_DNA"/>
</dbReference>
<dbReference type="Proteomes" id="UP001054902">
    <property type="component" value="Unassembled WGS sequence"/>
</dbReference>
<sequence>MSGNHISAIKQESFNDDSISSMEQEMKPMEIRDSISDSSSSHQPYCNKIKLLSFAVFLLSLVLAVDIFDKYQHKLQKHDSFSRSSYNQDNGEETLTTATNEMNDDDARKYTILPKKIYSVIGLEDSGTTFTTSILQKALHLKATRQGSFPCGNTRCNEKDEVQVQHFSLPWGSVCQGKTETVDVVLPSACTRTHVRQDTILQCSQMTQDVWGFESNTSRPIKYPSRYNLDIVKHKEWYERQGVEQYFILVVRDQSISATARSKGHCTNPILLKQEEEAGTEILVEAINKYFLEKDEQVTKHTFPTWAAEQFQINAAKVEAAKNKKNGHRQLSLLPFKNNVVLVSYESLMKLGPVYVQMLYDTLGIETDYMPQIKDGNQKYVTKPVEDKKKSKNAGNTKVFGKGHV</sequence>
<protein>
    <recommendedName>
        <fullName evidence="5">Sulfotransferase</fullName>
    </recommendedName>
</protein>
<keyword evidence="2" id="KW-1133">Transmembrane helix</keyword>
<evidence type="ECO:0000256" key="2">
    <source>
        <dbReference type="SAM" id="Phobius"/>
    </source>
</evidence>
<keyword evidence="2" id="KW-0472">Membrane</keyword>
<evidence type="ECO:0008006" key="5">
    <source>
        <dbReference type="Google" id="ProtNLM"/>
    </source>
</evidence>
<name>A0AAD3CHJ6_9STRA</name>
<evidence type="ECO:0000313" key="3">
    <source>
        <dbReference type="EMBL" id="GFH46242.1"/>
    </source>
</evidence>
<organism evidence="3 4">
    <name type="scientific">Chaetoceros tenuissimus</name>
    <dbReference type="NCBI Taxonomy" id="426638"/>
    <lineage>
        <taxon>Eukaryota</taxon>
        <taxon>Sar</taxon>
        <taxon>Stramenopiles</taxon>
        <taxon>Ochrophyta</taxon>
        <taxon>Bacillariophyta</taxon>
        <taxon>Coscinodiscophyceae</taxon>
        <taxon>Chaetocerotophycidae</taxon>
        <taxon>Chaetocerotales</taxon>
        <taxon>Chaetocerotaceae</taxon>
        <taxon>Chaetoceros</taxon>
    </lineage>
</organism>
<keyword evidence="2" id="KW-0812">Transmembrane</keyword>
<gene>
    <name evidence="3" type="ORF">CTEN210_02716</name>
</gene>
<reference evidence="3 4" key="1">
    <citation type="journal article" date="2021" name="Sci. Rep.">
        <title>The genome of the diatom Chaetoceros tenuissimus carries an ancient integrated fragment of an extant virus.</title>
        <authorList>
            <person name="Hongo Y."/>
            <person name="Kimura K."/>
            <person name="Takaki Y."/>
            <person name="Yoshida Y."/>
            <person name="Baba S."/>
            <person name="Kobayashi G."/>
            <person name="Nagasaki K."/>
            <person name="Hano T."/>
            <person name="Tomaru Y."/>
        </authorList>
    </citation>
    <scope>NUCLEOTIDE SEQUENCE [LARGE SCALE GENOMIC DNA]</scope>
    <source>
        <strain evidence="3 4">NIES-3715</strain>
    </source>
</reference>
<evidence type="ECO:0000256" key="1">
    <source>
        <dbReference type="SAM" id="MobiDB-lite"/>
    </source>
</evidence>
<feature type="transmembrane region" description="Helical" evidence="2">
    <location>
        <begin position="49"/>
        <end position="68"/>
    </location>
</feature>
<proteinExistence type="predicted"/>
<keyword evidence="4" id="KW-1185">Reference proteome</keyword>
<dbReference type="AlphaFoldDB" id="A0AAD3CHJ6"/>